<dbReference type="EMBL" id="NXHG01000006">
    <property type="protein sequence ID" value="PCM61083.1"/>
    <property type="molecule type" value="Genomic_DNA"/>
</dbReference>
<dbReference type="RefSeq" id="WP_004202362.1">
    <property type="nucleotide sequence ID" value="NZ_AOGO01000007.1"/>
</dbReference>
<gene>
    <name evidence="1" type="ORF">CP911_12115</name>
</gene>
<proteinExistence type="predicted"/>
<protein>
    <submittedName>
        <fullName evidence="1">Uncharacterized protein</fullName>
    </submittedName>
</protein>
<sequence>MTPRQIAAITAAKLEHEGHQLTPAEVREMERIIEADTARRKRFGEMMRAPAYQWKKPAPRR</sequence>
<evidence type="ECO:0000313" key="2">
    <source>
        <dbReference type="Proteomes" id="UP000217648"/>
    </source>
</evidence>
<evidence type="ECO:0000313" key="1">
    <source>
        <dbReference type="EMBL" id="PCM61083.1"/>
    </source>
</evidence>
<name>A0A2A5MJH4_9ENTR</name>
<organism evidence="1 2">
    <name type="scientific">Klebsiella quasipneumoniae</name>
    <dbReference type="NCBI Taxonomy" id="1463165"/>
    <lineage>
        <taxon>Bacteria</taxon>
        <taxon>Pseudomonadati</taxon>
        <taxon>Pseudomonadota</taxon>
        <taxon>Gammaproteobacteria</taxon>
        <taxon>Enterobacterales</taxon>
        <taxon>Enterobacteriaceae</taxon>
        <taxon>Klebsiella/Raoultella group</taxon>
        <taxon>Klebsiella</taxon>
        <taxon>Klebsiella pneumoniae complex</taxon>
    </lineage>
</organism>
<comment type="caution">
    <text evidence="1">The sequence shown here is derived from an EMBL/GenBank/DDBJ whole genome shotgun (WGS) entry which is preliminary data.</text>
</comment>
<dbReference type="AlphaFoldDB" id="A0A2A5MJH4"/>
<dbReference type="KEGG" id="kqu:AVR78_10910"/>
<reference evidence="1 2" key="1">
    <citation type="submission" date="2017-09" db="EMBL/GenBank/DDBJ databases">
        <title>Mdr eskape-Ghana.</title>
        <authorList>
            <person name="Agyepong N."/>
            <person name="Janice J."/>
            <person name="Samuelsen O."/>
            <person name="Owusu-Ofori A."/>
            <person name="Sundsfjord A."/>
            <person name="Essack S."/>
            <person name="Pedersen T."/>
        </authorList>
    </citation>
    <scope>NUCLEOTIDE SEQUENCE [LARGE SCALE GENOMIC DNA]</scope>
    <source>
        <strain evidence="1 2">46</strain>
    </source>
</reference>
<accession>A0A2A5MJH4</accession>
<dbReference type="Proteomes" id="UP000217648">
    <property type="component" value="Unassembled WGS sequence"/>
</dbReference>